<organism evidence="1 2">
    <name type="scientific">Bradyrhizobium shewense</name>
    <dbReference type="NCBI Taxonomy" id="1761772"/>
    <lineage>
        <taxon>Bacteria</taxon>
        <taxon>Pseudomonadati</taxon>
        <taxon>Pseudomonadota</taxon>
        <taxon>Alphaproteobacteria</taxon>
        <taxon>Hyphomicrobiales</taxon>
        <taxon>Nitrobacteraceae</taxon>
        <taxon>Bradyrhizobium</taxon>
    </lineage>
</organism>
<dbReference type="InterPro" id="IPR024072">
    <property type="entry name" value="DHFR-like_dom_sf"/>
</dbReference>
<evidence type="ECO:0000313" key="2">
    <source>
        <dbReference type="Proteomes" id="UP000199184"/>
    </source>
</evidence>
<dbReference type="Proteomes" id="UP000199184">
    <property type="component" value="Unassembled WGS sequence"/>
</dbReference>
<keyword evidence="2" id="KW-1185">Reference proteome</keyword>
<gene>
    <name evidence="1" type="ORF">GA0061098_1002533</name>
</gene>
<evidence type="ECO:0008006" key="3">
    <source>
        <dbReference type="Google" id="ProtNLM"/>
    </source>
</evidence>
<dbReference type="EMBL" id="FMAI01000002">
    <property type="protein sequence ID" value="SCB19978.1"/>
    <property type="molecule type" value="Genomic_DNA"/>
</dbReference>
<sequence>MSFRIEGYVIVSADGMLADASHVMPDSLKFDGDKLFFEQALDRAALIVHGRNSHEQQPNSPKRKRLILTRKIKALTVDPEMPNATLWNPEQASFEEACAFADVASGMVAVIGGPAVFEMFMGRYDTFWLSEAPHVRLPGGEGCFVGVPQRSPQQVLTSHGMQPSAPYLLDAAHEVTVTAWRRT</sequence>
<accession>A0A1C3UX19</accession>
<reference evidence="2" key="1">
    <citation type="submission" date="2016-08" db="EMBL/GenBank/DDBJ databases">
        <authorList>
            <person name="Varghese N."/>
            <person name="Submissions Spin"/>
        </authorList>
    </citation>
    <scope>NUCLEOTIDE SEQUENCE [LARGE SCALE GENOMIC DNA]</scope>
    <source>
        <strain evidence="2">ERR11</strain>
    </source>
</reference>
<protein>
    <recommendedName>
        <fullName evidence="3">Dihydrofolate reductase</fullName>
    </recommendedName>
</protein>
<dbReference type="Gene3D" id="3.40.430.10">
    <property type="entry name" value="Dihydrofolate Reductase, subunit A"/>
    <property type="match status" value="1"/>
</dbReference>
<name>A0A1C3UX19_9BRAD</name>
<evidence type="ECO:0000313" key="1">
    <source>
        <dbReference type="EMBL" id="SCB19978.1"/>
    </source>
</evidence>
<dbReference type="SUPFAM" id="SSF53597">
    <property type="entry name" value="Dihydrofolate reductase-like"/>
    <property type="match status" value="1"/>
</dbReference>
<proteinExistence type="predicted"/>
<dbReference type="AlphaFoldDB" id="A0A1C3UX19"/>
<dbReference type="RefSeq" id="WP_165637191.1">
    <property type="nucleotide sequence ID" value="NZ_FMAI01000002.1"/>
</dbReference>